<dbReference type="EMBL" id="CP170721">
    <property type="protein sequence ID" value="XIA17850.1"/>
    <property type="molecule type" value="Genomic_DNA"/>
</dbReference>
<dbReference type="Gene3D" id="2.60.120.650">
    <property type="entry name" value="Cupin"/>
    <property type="match status" value="1"/>
</dbReference>
<dbReference type="InterPro" id="IPR041667">
    <property type="entry name" value="Cupin_8"/>
</dbReference>
<evidence type="ECO:0000313" key="2">
    <source>
        <dbReference type="EMBL" id="XIA17850.1"/>
    </source>
</evidence>
<dbReference type="PROSITE" id="PS51184">
    <property type="entry name" value="JMJC"/>
    <property type="match status" value="1"/>
</dbReference>
<evidence type="ECO:0000259" key="1">
    <source>
        <dbReference type="PROSITE" id="PS51184"/>
    </source>
</evidence>
<dbReference type="RefSeq" id="WP_395121034.1">
    <property type="nucleotide sequence ID" value="NZ_CP170721.1"/>
</dbReference>
<feature type="domain" description="JmjC" evidence="1">
    <location>
        <begin position="131"/>
        <end position="287"/>
    </location>
</feature>
<reference evidence="2" key="1">
    <citation type="submission" date="2024-10" db="EMBL/GenBank/DDBJ databases">
        <authorList>
            <person name="Lesea H.P."/>
            <person name="Kuehl J.V."/>
            <person name="Chandonia J.-M."/>
        </authorList>
    </citation>
    <scope>NUCLEOTIDE SEQUENCE</scope>
    <source>
        <strain evidence="2">FW102-FHT14D07</strain>
    </source>
</reference>
<gene>
    <name evidence="2" type="ORF">ACFYG5_14965</name>
</gene>
<name>A0AB74UU32_9GAMM</name>
<dbReference type="AlphaFoldDB" id="A0AB74UU32"/>
<organism evidence="2">
    <name type="scientific">Rhodanobacter sp. FW102-FHT14D07</name>
    <dbReference type="NCBI Taxonomy" id="3351462"/>
    <lineage>
        <taxon>Bacteria</taxon>
        <taxon>Pseudomonadati</taxon>
        <taxon>Pseudomonadota</taxon>
        <taxon>Gammaproteobacteria</taxon>
        <taxon>Lysobacterales</taxon>
        <taxon>Rhodanobacteraceae</taxon>
        <taxon>Rhodanobacter</taxon>
    </lineage>
</organism>
<dbReference type="InterPro" id="IPR003347">
    <property type="entry name" value="JmjC_dom"/>
</dbReference>
<dbReference type="SUPFAM" id="SSF51197">
    <property type="entry name" value="Clavaminate synthase-like"/>
    <property type="match status" value="1"/>
</dbReference>
<dbReference type="Pfam" id="PF13621">
    <property type="entry name" value="Cupin_8"/>
    <property type="match status" value="1"/>
</dbReference>
<proteinExistence type="predicted"/>
<protein>
    <submittedName>
        <fullName evidence="2">Cupin-like domain-containing protein</fullName>
    </submittedName>
</protein>
<sequence>MSALDRAAAMNGRNKGGIMLGSFISSRHYAELLARGRQAGPRMLELDPAQLARHYNRQPFVFAHALAGNEYFALPRLFDLCRRMDSRKIRYRIGEIPDDAHFDSSFDRYKAGLSLEDAIDRFEEERAYVVIYNPELDPEYRVVIEGVLAEIAADTASLDPEMTWYSTYIFISTRDAVTPYHMDREMNFLCQIRGTKRVQLWNPADEEVMTDAQKDLLLAHVGERPTFRDALENKASTFDLGPGMGVHHPFIAPHRVYTGRDLSVSLAVTYRTRRSDVCTAAHVFNAKLRRLGWRPLPVGRSRALDRCKAAGLRLFRRGRGLIRGRGDGRA</sequence>
<accession>A0AB74UU32</accession>